<dbReference type="PATRIC" id="fig|909613.9.peg.1006"/>
<dbReference type="PANTHER" id="PTHR10788">
    <property type="entry name" value="TREHALOSE-6-PHOSPHATE SYNTHASE"/>
    <property type="match status" value="1"/>
</dbReference>
<keyword evidence="3" id="KW-0328">Glycosyltransferase</keyword>
<dbReference type="GO" id="GO:0005992">
    <property type="term" value="P:trehalose biosynthetic process"/>
    <property type="evidence" value="ECO:0007669"/>
    <property type="project" value="InterPro"/>
</dbReference>
<dbReference type="Pfam" id="PF00982">
    <property type="entry name" value="Glyco_transf_20"/>
    <property type="match status" value="2"/>
</dbReference>
<comment type="caution">
    <text evidence="3">The sequence shown here is derived from an EMBL/GenBank/DDBJ whole genome shotgun (WGS) entry which is preliminary data.</text>
</comment>
<dbReference type="SUPFAM" id="SSF53756">
    <property type="entry name" value="UDP-Glycosyltransferase/glycogen phosphorylase"/>
    <property type="match status" value="1"/>
</dbReference>
<protein>
    <submittedName>
        <fullName evidence="3">Alpha,alpha-trehalose-phosphate synthase</fullName>
        <ecNumber evidence="3">2.4.1.15</ecNumber>
    </submittedName>
</protein>
<dbReference type="InterPro" id="IPR036412">
    <property type="entry name" value="HAD-like_sf"/>
</dbReference>
<accession>W7IRZ7</accession>
<dbReference type="Gene3D" id="3.40.50.2000">
    <property type="entry name" value="Glycogen Phosphorylase B"/>
    <property type="match status" value="2"/>
</dbReference>
<dbReference type="OrthoDB" id="9761633at2"/>
<dbReference type="InterPro" id="IPR023214">
    <property type="entry name" value="HAD_sf"/>
</dbReference>
<gene>
    <name evidence="3" type="ORF">UO65_0992</name>
</gene>
<dbReference type="STRING" id="909613.UO65_0992"/>
<organism evidence="3 4">
    <name type="scientific">Actinokineospora spheciospongiae</name>
    <dbReference type="NCBI Taxonomy" id="909613"/>
    <lineage>
        <taxon>Bacteria</taxon>
        <taxon>Bacillati</taxon>
        <taxon>Actinomycetota</taxon>
        <taxon>Actinomycetes</taxon>
        <taxon>Pseudonocardiales</taxon>
        <taxon>Pseudonocardiaceae</taxon>
        <taxon>Actinokineospora</taxon>
    </lineage>
</organism>
<comment type="similarity">
    <text evidence="1">Belongs to the glycosyltransferase 20 family.</text>
</comment>
<reference evidence="3 4" key="1">
    <citation type="journal article" date="2014" name="Genome Announc.">
        <title>Draft Genome Sequence of the Antitrypanosomally Active Sponge-Associated Bacterium Actinokineospora sp. Strain EG49.</title>
        <authorList>
            <person name="Harjes J."/>
            <person name="Ryu T."/>
            <person name="Abdelmohsen U.R."/>
            <person name="Moitinho-Silva L."/>
            <person name="Horn H."/>
            <person name="Ravasi T."/>
            <person name="Hentschel U."/>
        </authorList>
    </citation>
    <scope>NUCLEOTIDE SEQUENCE [LARGE SCALE GENOMIC DNA]</scope>
    <source>
        <strain evidence="3 4">EG49</strain>
    </source>
</reference>
<feature type="domain" description="Sucrose phosphatase-like" evidence="2">
    <location>
        <begin position="3"/>
        <end position="200"/>
    </location>
</feature>
<proteinExistence type="inferred from homology"/>
<dbReference type="SUPFAM" id="SSF56784">
    <property type="entry name" value="HAD-like"/>
    <property type="match status" value="1"/>
</dbReference>
<evidence type="ECO:0000313" key="4">
    <source>
        <dbReference type="Proteomes" id="UP000019277"/>
    </source>
</evidence>
<dbReference type="InterPro" id="IPR006380">
    <property type="entry name" value="SPP-like_dom"/>
</dbReference>
<dbReference type="Pfam" id="PF05116">
    <property type="entry name" value="S6PP"/>
    <property type="match status" value="1"/>
</dbReference>
<sequence>MPVLVTDLDGTLLAGTPAERAALLAALTPDITVVFATGRGRASVAEVLRDPLVPRPAWVIGDVGATVYDGSLRTVPEVQDPLRRGWPGAARVRAALRGFPLAYQEGVPQEGRCSYLAEEVTAELVEAVRALGCDLLHSGGRFLDVLPRGVDKGAALRALAAHRGWSMTDVLVAGDSLNDLSLFTTGARGVVVGGAEPGLTAAVGPGATHRPGQAGAAAILAELRALGWVDDRGPLVVGYHRPPVVPTPGGWRPPGSPNGILPTLTSLFAQGLDAVWATTAVHTRTDDHGTGLPLAFLPLTRAQWSDSVHRACKETLWPVLVSRPDLLRFDARAWSVHRGVSERFAEHVSALARPGAVVWLHDYNLWLVPGLLRAARPDLVVGLFHHTPFPEPAVFDRLPVAEEVRESLTRLDWAGFHTRGFAENFRRAVPGGPAVGVHPLGIDRPLVADLARAHAPDRTPRLVLSVERLDYAKAPVAKVDAVDELLRRRPDLRGELVFRLVCPPPEPGVTAYDTTGRDLARRVAEVNRRWSTGTWRPVEHLPGLPFPEVVRQYAAADVFWVTSLRDGMNLTALEFVAAQVATGGTGVLVLSRCAGAAERLAAGALLTDPASPEDLVSTVETALALPVRERRARLRRLGAAVGHTRPIDWAADILAATTASRAPRPSWADGVSAC</sequence>
<dbReference type="Gene3D" id="3.40.50.1000">
    <property type="entry name" value="HAD superfamily/HAD-like"/>
    <property type="match status" value="1"/>
</dbReference>
<evidence type="ECO:0000256" key="1">
    <source>
        <dbReference type="ARBA" id="ARBA00008799"/>
    </source>
</evidence>
<dbReference type="Gene3D" id="3.90.1070.10">
    <property type="match status" value="1"/>
</dbReference>
<name>W7IRZ7_9PSEU</name>
<dbReference type="PANTHER" id="PTHR10788:SF106">
    <property type="entry name" value="BCDNA.GH08860"/>
    <property type="match status" value="1"/>
</dbReference>
<dbReference type="eggNOG" id="COG0561">
    <property type="taxonomic scope" value="Bacteria"/>
</dbReference>
<dbReference type="EC" id="2.4.1.15" evidence="3"/>
<dbReference type="RefSeq" id="WP_052020745.1">
    <property type="nucleotide sequence ID" value="NZ_AYXG01000039.1"/>
</dbReference>
<dbReference type="eggNOG" id="COG0380">
    <property type="taxonomic scope" value="Bacteria"/>
</dbReference>
<dbReference type="PROSITE" id="PS01228">
    <property type="entry name" value="COF_1"/>
    <property type="match status" value="1"/>
</dbReference>
<keyword evidence="4" id="KW-1185">Reference proteome</keyword>
<evidence type="ECO:0000313" key="3">
    <source>
        <dbReference type="EMBL" id="EWC63695.1"/>
    </source>
</evidence>
<evidence type="ECO:0000259" key="2">
    <source>
        <dbReference type="Pfam" id="PF05116"/>
    </source>
</evidence>
<dbReference type="AlphaFoldDB" id="W7IRZ7"/>
<dbReference type="GO" id="GO:0003825">
    <property type="term" value="F:alpha,alpha-trehalose-phosphate synthase (UDP-forming) activity"/>
    <property type="evidence" value="ECO:0007669"/>
    <property type="project" value="UniProtKB-EC"/>
</dbReference>
<dbReference type="InterPro" id="IPR001830">
    <property type="entry name" value="Glyco_trans_20"/>
</dbReference>
<keyword evidence="3" id="KW-0808">Transferase</keyword>
<dbReference type="Proteomes" id="UP000019277">
    <property type="component" value="Unassembled WGS sequence"/>
</dbReference>
<dbReference type="EMBL" id="AYXG01000039">
    <property type="protein sequence ID" value="EWC63695.1"/>
    <property type="molecule type" value="Genomic_DNA"/>
</dbReference>